<dbReference type="AlphaFoldDB" id="A0A5E4CY37"/>
<feature type="non-terminal residue" evidence="1">
    <location>
        <position position="53"/>
    </location>
</feature>
<organism evidence="1 2">
    <name type="scientific">Marmota monax</name>
    <name type="common">Woodchuck</name>
    <dbReference type="NCBI Taxonomy" id="9995"/>
    <lineage>
        <taxon>Eukaryota</taxon>
        <taxon>Metazoa</taxon>
        <taxon>Chordata</taxon>
        <taxon>Craniata</taxon>
        <taxon>Vertebrata</taxon>
        <taxon>Euteleostomi</taxon>
        <taxon>Mammalia</taxon>
        <taxon>Eutheria</taxon>
        <taxon>Euarchontoglires</taxon>
        <taxon>Glires</taxon>
        <taxon>Rodentia</taxon>
        <taxon>Sciuromorpha</taxon>
        <taxon>Sciuridae</taxon>
        <taxon>Xerinae</taxon>
        <taxon>Marmotini</taxon>
        <taxon>Marmota</taxon>
    </lineage>
</organism>
<evidence type="ECO:0000313" key="1">
    <source>
        <dbReference type="EMBL" id="VTJ86717.1"/>
    </source>
</evidence>
<name>A0A5E4CY37_MARMO</name>
<keyword evidence="2" id="KW-1185">Reference proteome</keyword>
<dbReference type="Proteomes" id="UP000335636">
    <property type="component" value="Unassembled WGS sequence"/>
</dbReference>
<comment type="caution">
    <text evidence="1">The sequence shown here is derived from an EMBL/GenBank/DDBJ whole genome shotgun (WGS) entry which is preliminary data.</text>
</comment>
<accession>A0A5E4CY37</accession>
<protein>
    <submittedName>
        <fullName evidence="1">Uncharacterized protein</fullName>
    </submittedName>
</protein>
<reference evidence="1" key="1">
    <citation type="submission" date="2019-04" db="EMBL/GenBank/DDBJ databases">
        <authorList>
            <person name="Alioto T."/>
            <person name="Alioto T."/>
        </authorList>
    </citation>
    <scope>NUCLEOTIDE SEQUENCE [LARGE SCALE GENOMIC DNA]</scope>
</reference>
<dbReference type="EMBL" id="CABDUW010002415">
    <property type="protein sequence ID" value="VTJ86717.1"/>
    <property type="molecule type" value="Genomic_DNA"/>
</dbReference>
<gene>
    <name evidence="1" type="ORF">MONAX_5E020330</name>
</gene>
<sequence length="53" mass="5490">TPDFPEVAAPVAATDHQVDSAICGALLCCGEETASWPQTFETALNNLGKREGG</sequence>
<feature type="non-terminal residue" evidence="1">
    <location>
        <position position="1"/>
    </location>
</feature>
<proteinExistence type="predicted"/>
<evidence type="ECO:0000313" key="2">
    <source>
        <dbReference type="Proteomes" id="UP000335636"/>
    </source>
</evidence>